<protein>
    <submittedName>
        <fullName evidence="1">Uncharacterized protein</fullName>
    </submittedName>
</protein>
<accession>A0ABC8SZW5</accession>
<dbReference type="AlphaFoldDB" id="A0ABC8SZW5"/>
<evidence type="ECO:0000313" key="2">
    <source>
        <dbReference type="Proteomes" id="UP001642360"/>
    </source>
</evidence>
<dbReference type="EMBL" id="CAUOFW020003946">
    <property type="protein sequence ID" value="CAK9162736.1"/>
    <property type="molecule type" value="Genomic_DNA"/>
</dbReference>
<dbReference type="PANTHER" id="PTHR47458:SF1">
    <property type="entry name" value="SMAD_FHA DOMAIN-CONTAINING PROTEIN"/>
    <property type="match status" value="1"/>
</dbReference>
<name>A0ABC8SZW5_9AQUA</name>
<dbReference type="PANTHER" id="PTHR47458">
    <property type="entry name" value="SMAD/FHA DOMAIN-CONTAINING PROTEIN"/>
    <property type="match status" value="1"/>
</dbReference>
<dbReference type="Proteomes" id="UP001642360">
    <property type="component" value="Unassembled WGS sequence"/>
</dbReference>
<comment type="caution">
    <text evidence="1">The sequence shown here is derived from an EMBL/GenBank/DDBJ whole genome shotgun (WGS) entry which is preliminary data.</text>
</comment>
<organism evidence="1 2">
    <name type="scientific">Ilex paraguariensis</name>
    <name type="common">yerba mate</name>
    <dbReference type="NCBI Taxonomy" id="185542"/>
    <lineage>
        <taxon>Eukaryota</taxon>
        <taxon>Viridiplantae</taxon>
        <taxon>Streptophyta</taxon>
        <taxon>Embryophyta</taxon>
        <taxon>Tracheophyta</taxon>
        <taxon>Spermatophyta</taxon>
        <taxon>Magnoliopsida</taxon>
        <taxon>eudicotyledons</taxon>
        <taxon>Gunneridae</taxon>
        <taxon>Pentapetalae</taxon>
        <taxon>asterids</taxon>
        <taxon>campanulids</taxon>
        <taxon>Aquifoliales</taxon>
        <taxon>Aquifoliaceae</taxon>
        <taxon>Ilex</taxon>
    </lineage>
</organism>
<proteinExistence type="predicted"/>
<reference evidence="1 2" key="1">
    <citation type="submission" date="2024-02" db="EMBL/GenBank/DDBJ databases">
        <authorList>
            <person name="Vignale AGUSTIN F."/>
            <person name="Sosa J E."/>
            <person name="Modenutti C."/>
        </authorList>
    </citation>
    <scope>NUCLEOTIDE SEQUENCE [LARGE SCALE GENOMIC DNA]</scope>
</reference>
<keyword evidence="2" id="KW-1185">Reference proteome</keyword>
<evidence type="ECO:0000313" key="1">
    <source>
        <dbReference type="EMBL" id="CAK9162736.1"/>
    </source>
</evidence>
<gene>
    <name evidence="1" type="ORF">ILEXP_LOCUS31682</name>
</gene>
<sequence>MHVQELRKQLENQVITIDCLRKENCAAIEHNELEIKDLKASISKSYLDQQEELCQLLDAKQKELAEVNRIYVEQKHAMENLTERIGASMLSCTEANEVINRK</sequence>